<proteinExistence type="predicted"/>
<evidence type="ECO:0000313" key="2">
    <source>
        <dbReference type="Proteomes" id="UP001463665"/>
    </source>
</evidence>
<evidence type="ECO:0000313" key="1">
    <source>
        <dbReference type="EMBL" id="XAO75584.1"/>
    </source>
</evidence>
<accession>A0AAU6WSR7</accession>
<gene>
    <name evidence="1" type="ORF">AAFP95_06700</name>
</gene>
<keyword evidence="2" id="KW-1185">Reference proteome</keyword>
<reference evidence="1 2" key="1">
    <citation type="submission" date="2024-04" db="EMBL/GenBank/DDBJ databases">
        <title>Genome sequencing and assembly of rice foliar adapted Chryseobacterium endophyticum OsEnb-ALM-A6.</title>
        <authorList>
            <person name="Kumar S."/>
            <person name="Javed M."/>
            <person name="Chouhan V."/>
            <person name="Charishma K."/>
            <person name="Patel A."/>
            <person name="Kumar M."/>
            <person name="Sahu K.P."/>
            <person name="Kumar A."/>
        </authorList>
    </citation>
    <scope>NUCLEOTIDE SEQUENCE [LARGE SCALE GENOMIC DNA]</scope>
    <source>
        <strain evidence="1 2">OsEnb-ALM-A6</strain>
    </source>
</reference>
<dbReference type="EMBL" id="CP154834">
    <property type="protein sequence ID" value="XAO75584.1"/>
    <property type="molecule type" value="Genomic_DNA"/>
</dbReference>
<dbReference type="RefSeq" id="WP_345767229.1">
    <property type="nucleotide sequence ID" value="NZ_CP154834.1"/>
</dbReference>
<name>A0AAU6WSR7_9FLAO</name>
<dbReference type="Proteomes" id="UP001463665">
    <property type="component" value="Chromosome"/>
</dbReference>
<organism evidence="1 2">
    <name type="scientific">Chryseobacterium endophyticum</name>
    <dbReference type="NCBI Taxonomy" id="1854762"/>
    <lineage>
        <taxon>Bacteria</taxon>
        <taxon>Pseudomonadati</taxon>
        <taxon>Bacteroidota</taxon>
        <taxon>Flavobacteriia</taxon>
        <taxon>Flavobacteriales</taxon>
        <taxon>Weeksellaceae</taxon>
        <taxon>Chryseobacterium group</taxon>
        <taxon>Chryseobacterium</taxon>
    </lineage>
</organism>
<sequence length="77" mass="8014">MGSTKRMRWPGIYASPAGTANVLLPKLMVFAEAEVPPYPMPAGPVAPVAPAGPTRETPAGQLPPAFGPNKKFVAVLM</sequence>
<dbReference type="AlphaFoldDB" id="A0AAU6WSR7"/>
<protein>
    <submittedName>
        <fullName evidence="1">Uncharacterized protein</fullName>
    </submittedName>
</protein>